<name>A0A382EX07_9ZZZZ</name>
<dbReference type="InterPro" id="IPR018383">
    <property type="entry name" value="UPF0324_pro"/>
</dbReference>
<feature type="non-terminal residue" evidence="8">
    <location>
        <position position="224"/>
    </location>
</feature>
<feature type="transmembrane region" description="Helical" evidence="7">
    <location>
        <begin position="83"/>
        <end position="101"/>
    </location>
</feature>
<dbReference type="GO" id="GO:0005886">
    <property type="term" value="C:plasma membrane"/>
    <property type="evidence" value="ECO:0007669"/>
    <property type="project" value="UniProtKB-SubCell"/>
</dbReference>
<comment type="subcellular location">
    <subcellularLocation>
        <location evidence="1">Cell membrane</location>
        <topology evidence="1">Multi-pass membrane protein</topology>
    </subcellularLocation>
</comment>
<evidence type="ECO:0000256" key="3">
    <source>
        <dbReference type="ARBA" id="ARBA00022475"/>
    </source>
</evidence>
<evidence type="ECO:0000313" key="8">
    <source>
        <dbReference type="EMBL" id="SVB54493.1"/>
    </source>
</evidence>
<evidence type="ECO:0000256" key="5">
    <source>
        <dbReference type="ARBA" id="ARBA00022989"/>
    </source>
</evidence>
<evidence type="ECO:0000256" key="2">
    <source>
        <dbReference type="ARBA" id="ARBA00007977"/>
    </source>
</evidence>
<evidence type="ECO:0000256" key="7">
    <source>
        <dbReference type="SAM" id="Phobius"/>
    </source>
</evidence>
<evidence type="ECO:0000256" key="4">
    <source>
        <dbReference type="ARBA" id="ARBA00022692"/>
    </source>
</evidence>
<keyword evidence="5 7" id="KW-1133">Transmembrane helix</keyword>
<feature type="transmembrane region" description="Helical" evidence="7">
    <location>
        <begin position="107"/>
        <end position="125"/>
    </location>
</feature>
<accession>A0A382EX07</accession>
<sequence>MLKKQKNINKYIHDLNEFAPGIILGIIVAILSHFGAKYLNQIIGYKSLISSILLGIVIGILIKNIFGVKDFFNKGLDFNVKRILRIGIVILGIRLSIFEIFSLGVSSLPIIVLCILSGLLAGYLLTKLLSLPNKLGVLIAVGTSICGASAIVATAPGIQAKKEEIAYSITVITIFGIIAMLFYPFLSNFLELNEKSAGLFLGTSIHETAQVTGAGFIYDETFGT</sequence>
<feature type="transmembrane region" description="Helical" evidence="7">
    <location>
        <begin position="165"/>
        <end position="186"/>
    </location>
</feature>
<dbReference type="PANTHER" id="PTHR30106">
    <property type="entry name" value="INNER MEMBRANE PROTEIN YEIH-RELATED"/>
    <property type="match status" value="1"/>
</dbReference>
<protein>
    <recommendedName>
        <fullName evidence="9">Sulfate exporter family transporter</fullName>
    </recommendedName>
</protein>
<keyword evidence="3" id="KW-1003">Cell membrane</keyword>
<dbReference type="EMBL" id="UINC01046452">
    <property type="protein sequence ID" value="SVB54493.1"/>
    <property type="molecule type" value="Genomic_DNA"/>
</dbReference>
<feature type="transmembrane region" description="Helical" evidence="7">
    <location>
        <begin position="42"/>
        <end position="62"/>
    </location>
</feature>
<evidence type="ECO:0000256" key="6">
    <source>
        <dbReference type="ARBA" id="ARBA00023136"/>
    </source>
</evidence>
<proteinExistence type="inferred from homology"/>
<feature type="transmembrane region" description="Helical" evidence="7">
    <location>
        <begin position="18"/>
        <end position="36"/>
    </location>
</feature>
<dbReference type="AlphaFoldDB" id="A0A382EX07"/>
<feature type="transmembrane region" description="Helical" evidence="7">
    <location>
        <begin position="137"/>
        <end position="159"/>
    </location>
</feature>
<gene>
    <name evidence="8" type="ORF">METZ01_LOCUS207347</name>
</gene>
<dbReference type="PANTHER" id="PTHR30106:SF2">
    <property type="entry name" value="UPF0324 INNER MEMBRANE PROTEIN YEIH"/>
    <property type="match status" value="1"/>
</dbReference>
<comment type="similarity">
    <text evidence="2">Belongs to the UPF0324 family.</text>
</comment>
<evidence type="ECO:0000256" key="1">
    <source>
        <dbReference type="ARBA" id="ARBA00004651"/>
    </source>
</evidence>
<evidence type="ECO:0008006" key="9">
    <source>
        <dbReference type="Google" id="ProtNLM"/>
    </source>
</evidence>
<organism evidence="8">
    <name type="scientific">marine metagenome</name>
    <dbReference type="NCBI Taxonomy" id="408172"/>
    <lineage>
        <taxon>unclassified sequences</taxon>
        <taxon>metagenomes</taxon>
        <taxon>ecological metagenomes</taxon>
    </lineage>
</organism>
<reference evidence="8" key="1">
    <citation type="submission" date="2018-05" db="EMBL/GenBank/DDBJ databases">
        <authorList>
            <person name="Lanie J.A."/>
            <person name="Ng W.-L."/>
            <person name="Kazmierczak K.M."/>
            <person name="Andrzejewski T.M."/>
            <person name="Davidsen T.M."/>
            <person name="Wayne K.J."/>
            <person name="Tettelin H."/>
            <person name="Glass J.I."/>
            <person name="Rusch D."/>
            <person name="Podicherti R."/>
            <person name="Tsui H.-C.T."/>
            <person name="Winkler M.E."/>
        </authorList>
    </citation>
    <scope>NUCLEOTIDE SEQUENCE</scope>
</reference>
<keyword evidence="4 7" id="KW-0812">Transmembrane</keyword>
<keyword evidence="6 7" id="KW-0472">Membrane</keyword>
<dbReference type="Pfam" id="PF03601">
    <property type="entry name" value="Cons_hypoth698"/>
    <property type="match status" value="1"/>
</dbReference>